<dbReference type="AlphaFoldDB" id="A0ABD0Q2G7"/>
<evidence type="ECO:0000313" key="2">
    <source>
        <dbReference type="Proteomes" id="UP001529510"/>
    </source>
</evidence>
<comment type="caution">
    <text evidence="1">The sequence shown here is derived from an EMBL/GenBank/DDBJ whole genome shotgun (WGS) entry which is preliminary data.</text>
</comment>
<proteinExistence type="predicted"/>
<dbReference type="EMBL" id="JAMKFB020000012">
    <property type="protein sequence ID" value="KAL0180354.1"/>
    <property type="molecule type" value="Genomic_DNA"/>
</dbReference>
<organism evidence="1 2">
    <name type="scientific">Cirrhinus mrigala</name>
    <name type="common">Mrigala</name>
    <dbReference type="NCBI Taxonomy" id="683832"/>
    <lineage>
        <taxon>Eukaryota</taxon>
        <taxon>Metazoa</taxon>
        <taxon>Chordata</taxon>
        <taxon>Craniata</taxon>
        <taxon>Vertebrata</taxon>
        <taxon>Euteleostomi</taxon>
        <taxon>Actinopterygii</taxon>
        <taxon>Neopterygii</taxon>
        <taxon>Teleostei</taxon>
        <taxon>Ostariophysi</taxon>
        <taxon>Cypriniformes</taxon>
        <taxon>Cyprinidae</taxon>
        <taxon>Labeoninae</taxon>
        <taxon>Labeonini</taxon>
        <taxon>Cirrhinus</taxon>
    </lineage>
</organism>
<reference evidence="1 2" key="1">
    <citation type="submission" date="2024-05" db="EMBL/GenBank/DDBJ databases">
        <title>Genome sequencing and assembly of Indian major carp, Cirrhinus mrigala (Hamilton, 1822).</title>
        <authorList>
            <person name="Mohindra V."/>
            <person name="Chowdhury L.M."/>
            <person name="Lal K."/>
            <person name="Jena J.K."/>
        </authorList>
    </citation>
    <scope>NUCLEOTIDE SEQUENCE [LARGE SCALE GENOMIC DNA]</scope>
    <source>
        <strain evidence="1">CM1030</strain>
        <tissue evidence="1">Blood</tissue>
    </source>
</reference>
<accession>A0ABD0Q2G7</accession>
<evidence type="ECO:0000313" key="1">
    <source>
        <dbReference type="EMBL" id="KAL0180354.1"/>
    </source>
</evidence>
<keyword evidence="2" id="KW-1185">Reference proteome</keyword>
<feature type="non-terminal residue" evidence="1">
    <location>
        <position position="56"/>
    </location>
</feature>
<dbReference type="Proteomes" id="UP001529510">
    <property type="component" value="Unassembled WGS sequence"/>
</dbReference>
<name>A0ABD0Q2G7_CIRMR</name>
<sequence>MFRISWFLLLNPTHDAVTEKPTTNKIFWAEEFLMNIQQVERPLEQYVKEFLSIFHQ</sequence>
<protein>
    <submittedName>
        <fullName evidence="1">Uncharacterized protein</fullName>
    </submittedName>
</protein>
<gene>
    <name evidence="1" type="ORF">M9458_025796</name>
</gene>